<reference evidence="3" key="1">
    <citation type="submission" date="2019-03" db="EMBL/GenBank/DDBJ databases">
        <title>Long read genome sequence of the mycoparasitic Pythium oligandrum ATCC 38472 isolated from sugarbeet rhizosphere.</title>
        <authorList>
            <person name="Gaulin E."/>
        </authorList>
    </citation>
    <scope>NUCLEOTIDE SEQUENCE</scope>
    <source>
        <strain evidence="3">ATCC 38472_TT</strain>
    </source>
</reference>
<protein>
    <submittedName>
        <fullName evidence="3">Uncharacterized protein</fullName>
    </submittedName>
</protein>
<name>A0A8K1C885_PYTOL</name>
<proteinExistence type="predicted"/>
<evidence type="ECO:0000313" key="4">
    <source>
        <dbReference type="Proteomes" id="UP000794436"/>
    </source>
</evidence>
<gene>
    <name evidence="3" type="ORF">Poli38472_011673</name>
</gene>
<evidence type="ECO:0000256" key="1">
    <source>
        <dbReference type="SAM" id="Coils"/>
    </source>
</evidence>
<accession>A0A8K1C885</accession>
<feature type="coiled-coil region" evidence="1">
    <location>
        <begin position="158"/>
        <end position="199"/>
    </location>
</feature>
<feature type="region of interest" description="Disordered" evidence="2">
    <location>
        <begin position="131"/>
        <end position="150"/>
    </location>
</feature>
<evidence type="ECO:0000313" key="3">
    <source>
        <dbReference type="EMBL" id="TMW58085.1"/>
    </source>
</evidence>
<organism evidence="3 4">
    <name type="scientific">Pythium oligandrum</name>
    <name type="common">Mycoparasitic fungus</name>
    <dbReference type="NCBI Taxonomy" id="41045"/>
    <lineage>
        <taxon>Eukaryota</taxon>
        <taxon>Sar</taxon>
        <taxon>Stramenopiles</taxon>
        <taxon>Oomycota</taxon>
        <taxon>Peronosporomycetes</taxon>
        <taxon>Pythiales</taxon>
        <taxon>Pythiaceae</taxon>
        <taxon>Pythium</taxon>
    </lineage>
</organism>
<dbReference type="Proteomes" id="UP000794436">
    <property type="component" value="Unassembled WGS sequence"/>
</dbReference>
<feature type="region of interest" description="Disordered" evidence="2">
    <location>
        <begin position="77"/>
        <end position="112"/>
    </location>
</feature>
<dbReference type="OrthoDB" id="69983at2759"/>
<dbReference type="EMBL" id="SPLM01000112">
    <property type="protein sequence ID" value="TMW58085.1"/>
    <property type="molecule type" value="Genomic_DNA"/>
</dbReference>
<keyword evidence="1" id="KW-0175">Coiled coil</keyword>
<dbReference type="PANTHER" id="PTHR35796">
    <property type="entry name" value="HYPOTHETICAL CYTOSOLIC PROTEIN"/>
    <property type="match status" value="1"/>
</dbReference>
<dbReference type="PANTHER" id="PTHR35796:SF3">
    <property type="entry name" value="BHLH DOMAIN-CONTAINING PROTEIN"/>
    <property type="match status" value="1"/>
</dbReference>
<sequence length="461" mass="52477">MSMAWSELDLFAAETDGYETLAAALAFVDDDFGLPSAGRPSLVPLSEQTVADQAIFTALATDVSNLDTISAEFKVSTPSTESTLSESSQHLDEETLRTASKPTRKRKNARREELTILRETVADLETRLAAMKRERVGTPPASAESDADPMDAAWEQIAERQQKERERSERENAKLRAMLEDQIRTAKSLERLLLKKQSEPEMSTWEPEKRIRTSKTVNPLQDPIIEAEMRQTMLDMYSETDRIAQDPRFQAESFEPPLRITELKTDNLNRPFIEVLEARLLPFDFLAIGDALWEVWTNKQPDPSKITLLDHVQIAEDFVQRYVEGSFDLRHVKGQFRAKIVSRRFVEADRIVTTGSVLMEPLHLGGKTMNGVYMRTRVWNIIQPRTRAAPNGCKPATPISTRFVYYLSSPQIFDDDTNFEDRRQDIGTLTNFVVNSVQLKSDMNHQILENKLVERLGKLSV</sequence>
<keyword evidence="4" id="KW-1185">Reference proteome</keyword>
<comment type="caution">
    <text evidence="3">The sequence shown here is derived from an EMBL/GenBank/DDBJ whole genome shotgun (WGS) entry which is preliminary data.</text>
</comment>
<dbReference type="AlphaFoldDB" id="A0A8K1C885"/>
<feature type="compositionally biased region" description="Low complexity" evidence="2">
    <location>
        <begin position="77"/>
        <end position="88"/>
    </location>
</feature>
<evidence type="ECO:0000256" key="2">
    <source>
        <dbReference type="SAM" id="MobiDB-lite"/>
    </source>
</evidence>